<evidence type="ECO:0000256" key="3">
    <source>
        <dbReference type="ARBA" id="ARBA00023204"/>
    </source>
</evidence>
<protein>
    <recommendedName>
        <fullName evidence="7">Mon2/Sec7/BIG1-like dimerisation and cyclophilin-binding domain-containing protein</fullName>
    </recommendedName>
</protein>
<name>A0A427AC85_ENSVE</name>
<evidence type="ECO:0000256" key="2">
    <source>
        <dbReference type="ARBA" id="ARBA00022763"/>
    </source>
</evidence>
<dbReference type="GO" id="GO:0005634">
    <property type="term" value="C:nucleus"/>
    <property type="evidence" value="ECO:0007669"/>
    <property type="project" value="UniProtKB-SubCell"/>
</dbReference>
<dbReference type="GO" id="GO:0007064">
    <property type="term" value="P:mitotic sister chromatid cohesion"/>
    <property type="evidence" value="ECO:0007669"/>
    <property type="project" value="InterPro"/>
</dbReference>
<dbReference type="Proteomes" id="UP000287651">
    <property type="component" value="Unassembled WGS sequence"/>
</dbReference>
<dbReference type="GO" id="GO:0000785">
    <property type="term" value="C:chromatin"/>
    <property type="evidence" value="ECO:0007669"/>
    <property type="project" value="TreeGrafter"/>
</dbReference>
<reference evidence="5 6" key="1">
    <citation type="journal article" date="2014" name="Agronomy (Basel)">
        <title>A Draft Genome Sequence for Ensete ventricosum, the Drought-Tolerant Tree Against Hunger.</title>
        <authorList>
            <person name="Harrison J."/>
            <person name="Moore K.A."/>
            <person name="Paszkiewicz K."/>
            <person name="Jones T."/>
            <person name="Grant M."/>
            <person name="Ambacheew D."/>
            <person name="Muzemil S."/>
            <person name="Studholme D.J."/>
        </authorList>
    </citation>
    <scope>NUCLEOTIDE SEQUENCE [LARGE SCALE GENOMIC DNA]</scope>
</reference>
<evidence type="ECO:0000313" key="5">
    <source>
        <dbReference type="EMBL" id="RRT73761.1"/>
    </source>
</evidence>
<evidence type="ECO:0008006" key="7">
    <source>
        <dbReference type="Google" id="ProtNLM"/>
    </source>
</evidence>
<proteinExistence type="predicted"/>
<keyword evidence="4" id="KW-0539">Nucleus</keyword>
<evidence type="ECO:0000313" key="6">
    <source>
        <dbReference type="Proteomes" id="UP000287651"/>
    </source>
</evidence>
<dbReference type="AlphaFoldDB" id="A0A427AC85"/>
<keyword evidence="2" id="KW-0227">DNA damage</keyword>
<organism evidence="5 6">
    <name type="scientific">Ensete ventricosum</name>
    <name type="common">Abyssinian banana</name>
    <name type="synonym">Musa ensete</name>
    <dbReference type="NCBI Taxonomy" id="4639"/>
    <lineage>
        <taxon>Eukaryota</taxon>
        <taxon>Viridiplantae</taxon>
        <taxon>Streptophyta</taxon>
        <taxon>Embryophyta</taxon>
        <taxon>Tracheophyta</taxon>
        <taxon>Spermatophyta</taxon>
        <taxon>Magnoliopsida</taxon>
        <taxon>Liliopsida</taxon>
        <taxon>Zingiberales</taxon>
        <taxon>Musaceae</taxon>
        <taxon>Ensete</taxon>
    </lineage>
</organism>
<dbReference type="InterPro" id="IPR039776">
    <property type="entry name" value="Pds5"/>
</dbReference>
<dbReference type="PANTHER" id="PTHR12663:SF0">
    <property type="entry name" value="PRECOCIOUS DISSOCIATION OF SISTERS 5, ISOFORM A"/>
    <property type="match status" value="1"/>
</dbReference>
<comment type="subcellular location">
    <subcellularLocation>
        <location evidence="1">Nucleus</location>
    </subcellularLocation>
</comment>
<keyword evidence="3" id="KW-0234">DNA repair</keyword>
<gene>
    <name evidence="5" type="ORF">B296_00033047</name>
</gene>
<dbReference type="EMBL" id="AMZH03002995">
    <property type="protein sequence ID" value="RRT73761.1"/>
    <property type="molecule type" value="Genomic_DNA"/>
</dbReference>
<evidence type="ECO:0000256" key="1">
    <source>
        <dbReference type="ARBA" id="ARBA00004123"/>
    </source>
</evidence>
<accession>A0A427AC85</accession>
<evidence type="ECO:0000256" key="4">
    <source>
        <dbReference type="ARBA" id="ARBA00023242"/>
    </source>
</evidence>
<sequence length="98" mass="10823">QAANCLSEMEQSSEPSILDSIQSFLNAIAKKELLTHQDRDVKVLVATCACEATRITAPEAPYSDDVLRVGILLCYSKGLCAIRHLVTCCMMEKAMRFL</sequence>
<dbReference type="Pfam" id="PF20168">
    <property type="entry name" value="PDS5"/>
    <property type="match status" value="1"/>
</dbReference>
<dbReference type="GO" id="GO:0006281">
    <property type="term" value="P:DNA repair"/>
    <property type="evidence" value="ECO:0007669"/>
    <property type="project" value="UniProtKB-KW"/>
</dbReference>
<comment type="caution">
    <text evidence="5">The sequence shown here is derived from an EMBL/GenBank/DDBJ whole genome shotgun (WGS) entry which is preliminary data.</text>
</comment>
<dbReference type="PANTHER" id="PTHR12663">
    <property type="entry name" value="ANDROGEN INDUCED INHIBITOR OF PROLIFERATION AS3 / PDS5-RELATED"/>
    <property type="match status" value="1"/>
</dbReference>
<feature type="non-terminal residue" evidence="5">
    <location>
        <position position="1"/>
    </location>
</feature>